<dbReference type="InterPro" id="IPR035897">
    <property type="entry name" value="Toll_tir_struct_dom_sf"/>
</dbReference>
<reference evidence="3 4" key="1">
    <citation type="submission" date="2024-06" db="EMBL/GenBank/DDBJ databases">
        <title>Genomic Encyclopedia of Type Strains, Phase V (KMG-V): Genome sequencing to study the core and pangenomes of soil and plant-associated prokaryotes.</title>
        <authorList>
            <person name="Whitman W."/>
        </authorList>
    </citation>
    <scope>NUCLEOTIDE SEQUENCE [LARGE SCALE GENOMIC DNA]</scope>
    <source>
        <strain evidence="3 4">USDA 160</strain>
    </source>
</reference>
<accession>A0ABV2RIC6</accession>
<dbReference type="Pfam" id="PF13676">
    <property type="entry name" value="TIR_2"/>
    <property type="match status" value="1"/>
</dbReference>
<evidence type="ECO:0000259" key="2">
    <source>
        <dbReference type="PROSITE" id="PS50104"/>
    </source>
</evidence>
<feature type="domain" description="TIR" evidence="2">
    <location>
        <begin position="9"/>
        <end position="140"/>
    </location>
</feature>
<evidence type="ECO:0000256" key="1">
    <source>
        <dbReference type="SAM" id="MobiDB-lite"/>
    </source>
</evidence>
<dbReference type="SMART" id="SM00255">
    <property type="entry name" value="TIR"/>
    <property type="match status" value="1"/>
</dbReference>
<feature type="compositionally biased region" description="Basic and acidic residues" evidence="1">
    <location>
        <begin position="437"/>
        <end position="447"/>
    </location>
</feature>
<dbReference type="Proteomes" id="UP001549291">
    <property type="component" value="Unassembled WGS sequence"/>
</dbReference>
<organism evidence="3 4">
    <name type="scientific">Bradyrhizobium japonicum</name>
    <dbReference type="NCBI Taxonomy" id="375"/>
    <lineage>
        <taxon>Bacteria</taxon>
        <taxon>Pseudomonadati</taxon>
        <taxon>Pseudomonadota</taxon>
        <taxon>Alphaproteobacteria</taxon>
        <taxon>Hyphomicrobiales</taxon>
        <taxon>Nitrobacteraceae</taxon>
        <taxon>Bradyrhizobium</taxon>
    </lineage>
</organism>
<sequence>MPEAAQKSGKLNDFISYSRDDLAFADQLRAFLLRDFVIAIDRENITAGDDWKKRLGILIRDADTIVFVLSPSSAQSDICAWEVAEAVGLGKRIIPVLCRSLDGVKPPQQLAVLNYIFFYAEPKFPESGFGTGLIRLVDALNTDPVWVREHTRYLRLAKEWEEVGNPSDRRLLSAADIGLAKAWAGSRPPKAPEITSLQLEFIKASEAEDIRRLRAEATRLREVEFQLDRANQALAARINSELGFEPDTPLKAFALKTRERNALWKLACADEHVKRHFVSILAGSPEETVRTSLGFAQIWRALGLLRPSVAEADDLVIAVVRAYRTTDVVRKVKFLTAELKALVPKISDAQASQALDSLIAQIDPTTDPYALEALAQALQALAGKLTKAQASQALDVVLKRIGQTFDHDWLRALSQALQALGGRAERGAGELGARRGAQADRPDDRSRCSARRSTRCSSRSAGGPIPTRSRRWRGRSRHCLAS</sequence>
<proteinExistence type="predicted"/>
<dbReference type="PROSITE" id="PS50104">
    <property type="entry name" value="TIR"/>
    <property type="match status" value="1"/>
</dbReference>
<name>A0ABV2RIC6_BRAJP</name>
<keyword evidence="4" id="KW-1185">Reference proteome</keyword>
<dbReference type="InterPro" id="IPR000157">
    <property type="entry name" value="TIR_dom"/>
</dbReference>
<feature type="region of interest" description="Disordered" evidence="1">
    <location>
        <begin position="428"/>
        <end position="482"/>
    </location>
</feature>
<dbReference type="EMBL" id="JBEPTQ010000001">
    <property type="protein sequence ID" value="MET4716004.1"/>
    <property type="molecule type" value="Genomic_DNA"/>
</dbReference>
<feature type="compositionally biased region" description="Basic residues" evidence="1">
    <location>
        <begin position="468"/>
        <end position="482"/>
    </location>
</feature>
<dbReference type="Gene3D" id="3.40.50.10140">
    <property type="entry name" value="Toll/interleukin-1 receptor homology (TIR) domain"/>
    <property type="match status" value="1"/>
</dbReference>
<comment type="caution">
    <text evidence="3">The sequence shown here is derived from an EMBL/GenBank/DDBJ whole genome shotgun (WGS) entry which is preliminary data.</text>
</comment>
<evidence type="ECO:0000313" key="4">
    <source>
        <dbReference type="Proteomes" id="UP001549291"/>
    </source>
</evidence>
<gene>
    <name evidence="3" type="ORF">ABIF63_000107</name>
</gene>
<protein>
    <recommendedName>
        <fullName evidence="2">TIR domain-containing protein</fullName>
    </recommendedName>
</protein>
<dbReference type="SUPFAM" id="SSF52200">
    <property type="entry name" value="Toll/Interleukin receptor TIR domain"/>
    <property type="match status" value="1"/>
</dbReference>
<evidence type="ECO:0000313" key="3">
    <source>
        <dbReference type="EMBL" id="MET4716004.1"/>
    </source>
</evidence>
<dbReference type="RefSeq" id="WP_354269826.1">
    <property type="nucleotide sequence ID" value="NZ_JBEPTQ010000001.1"/>
</dbReference>